<keyword evidence="2" id="KW-1185">Reference proteome</keyword>
<comment type="caution">
    <text evidence="1">The sequence shown here is derived from an EMBL/GenBank/DDBJ whole genome shotgun (WGS) entry which is preliminary data.</text>
</comment>
<evidence type="ECO:0000313" key="2">
    <source>
        <dbReference type="Proteomes" id="UP000324222"/>
    </source>
</evidence>
<proteinExistence type="predicted"/>
<evidence type="ECO:0000313" key="1">
    <source>
        <dbReference type="EMBL" id="MPC72183.1"/>
    </source>
</evidence>
<dbReference type="EMBL" id="VSRR010034292">
    <property type="protein sequence ID" value="MPC72183.1"/>
    <property type="molecule type" value="Genomic_DNA"/>
</dbReference>
<gene>
    <name evidence="1" type="ORF">E2C01_066480</name>
</gene>
<dbReference type="AlphaFoldDB" id="A0A5B7HPW5"/>
<name>A0A5B7HPW5_PORTR</name>
<dbReference type="Proteomes" id="UP000324222">
    <property type="component" value="Unassembled WGS sequence"/>
</dbReference>
<organism evidence="1 2">
    <name type="scientific">Portunus trituberculatus</name>
    <name type="common">Swimming crab</name>
    <name type="synonym">Neptunus trituberculatus</name>
    <dbReference type="NCBI Taxonomy" id="210409"/>
    <lineage>
        <taxon>Eukaryota</taxon>
        <taxon>Metazoa</taxon>
        <taxon>Ecdysozoa</taxon>
        <taxon>Arthropoda</taxon>
        <taxon>Crustacea</taxon>
        <taxon>Multicrustacea</taxon>
        <taxon>Malacostraca</taxon>
        <taxon>Eumalacostraca</taxon>
        <taxon>Eucarida</taxon>
        <taxon>Decapoda</taxon>
        <taxon>Pleocyemata</taxon>
        <taxon>Brachyura</taxon>
        <taxon>Eubrachyura</taxon>
        <taxon>Portunoidea</taxon>
        <taxon>Portunidae</taxon>
        <taxon>Portuninae</taxon>
        <taxon>Portunus</taxon>
    </lineage>
</organism>
<accession>A0A5B7HPW5</accession>
<sequence>MNIRKHMKPFTPKWRGTSHVPRATCHATRESDLPIKIQMYPECLPFSSSAGDYSTYHSNNNLLIRSCLLAHWEVNCHPETRGNVLSWSEITVPLVTCHLSPAICHVQRATLV</sequence>
<protein>
    <submittedName>
        <fullName evidence="1">Uncharacterized protein</fullName>
    </submittedName>
</protein>
<reference evidence="1 2" key="1">
    <citation type="submission" date="2019-05" db="EMBL/GenBank/DDBJ databases">
        <title>Another draft genome of Portunus trituberculatus and its Hox gene families provides insights of decapod evolution.</title>
        <authorList>
            <person name="Jeong J.-H."/>
            <person name="Song I."/>
            <person name="Kim S."/>
            <person name="Choi T."/>
            <person name="Kim D."/>
            <person name="Ryu S."/>
            <person name="Kim W."/>
        </authorList>
    </citation>
    <scope>NUCLEOTIDE SEQUENCE [LARGE SCALE GENOMIC DNA]</scope>
    <source>
        <tissue evidence="1">Muscle</tissue>
    </source>
</reference>